<protein>
    <submittedName>
        <fullName evidence="1">Uncharacterized protein</fullName>
    </submittedName>
</protein>
<sequence>MGARGTETRQLTEGVYVRFTPDDLDTIKGEAQRRDVSVAQLLRETTLRDVRAEAS</sequence>
<dbReference type="AlphaFoldDB" id="A0A318HCY5"/>
<dbReference type="RefSeq" id="WP_181428441.1">
    <property type="nucleotide sequence ID" value="NZ_QJJU01000028.1"/>
</dbReference>
<comment type="caution">
    <text evidence="1">The sequence shown here is derived from an EMBL/GenBank/DDBJ whole genome shotgun (WGS) entry which is preliminary data.</text>
</comment>
<name>A0A318HCY5_9MYCO</name>
<gene>
    <name evidence="1" type="ORF">C8E89_1289</name>
</gene>
<accession>A0A318HCY5</accession>
<evidence type="ECO:0000313" key="1">
    <source>
        <dbReference type="EMBL" id="PXX01523.1"/>
    </source>
</evidence>
<proteinExistence type="predicted"/>
<keyword evidence="2" id="KW-1185">Reference proteome</keyword>
<dbReference type="Proteomes" id="UP000247781">
    <property type="component" value="Unassembled WGS sequence"/>
</dbReference>
<reference evidence="2" key="1">
    <citation type="submission" date="2018-05" db="EMBL/GenBank/DDBJ databases">
        <authorList>
            <person name="Deangelis K."/>
            <person name="Huntemann M."/>
            <person name="Clum A."/>
            <person name="Pillay M."/>
            <person name="Palaniappan K."/>
            <person name="Varghese N."/>
            <person name="Mikhailova N."/>
            <person name="Stamatis D."/>
            <person name="Reddy T."/>
            <person name="Daum C."/>
            <person name="Shapiro N."/>
            <person name="Ivanova N."/>
            <person name="Kyrpides N."/>
            <person name="Woyke T."/>
        </authorList>
    </citation>
    <scope>NUCLEOTIDE SEQUENCE [LARGE SCALE GENOMIC DNA]</scope>
    <source>
        <strain evidence="2">GAS496</strain>
    </source>
</reference>
<reference evidence="1 2" key="2">
    <citation type="submission" date="2018-06" db="EMBL/GenBank/DDBJ databases">
        <title>Sequencing of bacterial isolates from soil warming experiment in Harvard Forest, Massachusetts, USA.</title>
        <authorList>
            <person name="Deangelis K.PhD."/>
        </authorList>
    </citation>
    <scope>NUCLEOTIDE SEQUENCE [LARGE SCALE GENOMIC DNA]</scope>
    <source>
        <strain evidence="1 2">GAS496</strain>
    </source>
</reference>
<organism evidence="1 2">
    <name type="scientific">Mycolicibacterium moriokaense</name>
    <dbReference type="NCBI Taxonomy" id="39691"/>
    <lineage>
        <taxon>Bacteria</taxon>
        <taxon>Bacillati</taxon>
        <taxon>Actinomycetota</taxon>
        <taxon>Actinomycetes</taxon>
        <taxon>Mycobacteriales</taxon>
        <taxon>Mycobacteriaceae</taxon>
        <taxon>Mycolicibacterium</taxon>
    </lineage>
</organism>
<evidence type="ECO:0000313" key="2">
    <source>
        <dbReference type="Proteomes" id="UP000247781"/>
    </source>
</evidence>
<dbReference type="EMBL" id="QJJU01000028">
    <property type="protein sequence ID" value="PXX01523.1"/>
    <property type="molecule type" value="Genomic_DNA"/>
</dbReference>